<dbReference type="CDD" id="cd14733">
    <property type="entry name" value="BACK"/>
    <property type="match status" value="1"/>
</dbReference>
<accession>A0ABR2H3C0</accession>
<organism evidence="2 3">
    <name type="scientific">Tritrichomonas musculus</name>
    <dbReference type="NCBI Taxonomy" id="1915356"/>
    <lineage>
        <taxon>Eukaryota</taxon>
        <taxon>Metamonada</taxon>
        <taxon>Parabasalia</taxon>
        <taxon>Tritrichomonadida</taxon>
        <taxon>Tritrichomonadidae</taxon>
        <taxon>Tritrichomonas</taxon>
    </lineage>
</organism>
<evidence type="ECO:0000313" key="2">
    <source>
        <dbReference type="EMBL" id="KAK8840267.1"/>
    </source>
</evidence>
<feature type="domain" description="F5/8 type C" evidence="1">
    <location>
        <begin position="290"/>
        <end position="411"/>
    </location>
</feature>
<evidence type="ECO:0000313" key="3">
    <source>
        <dbReference type="Proteomes" id="UP001470230"/>
    </source>
</evidence>
<dbReference type="InterPro" id="IPR000421">
    <property type="entry name" value="FA58C"/>
</dbReference>
<keyword evidence="3" id="KW-1185">Reference proteome</keyword>
<comment type="caution">
    <text evidence="2">The sequence shown here is derived from an EMBL/GenBank/DDBJ whole genome shotgun (WGS) entry which is preliminary data.</text>
</comment>
<dbReference type="Proteomes" id="UP001470230">
    <property type="component" value="Unassembled WGS sequence"/>
</dbReference>
<gene>
    <name evidence="2" type="ORF">M9Y10_030820</name>
</gene>
<dbReference type="Pfam" id="PF00754">
    <property type="entry name" value="F5_F8_type_C"/>
    <property type="match status" value="1"/>
</dbReference>
<name>A0ABR2H3C0_9EUKA</name>
<dbReference type="InterPro" id="IPR008979">
    <property type="entry name" value="Galactose-bd-like_sf"/>
</dbReference>
<dbReference type="SUPFAM" id="SSF49785">
    <property type="entry name" value="Galactose-binding domain-like"/>
    <property type="match status" value="1"/>
</dbReference>
<reference evidence="2 3" key="1">
    <citation type="submission" date="2024-04" db="EMBL/GenBank/DDBJ databases">
        <title>Tritrichomonas musculus Genome.</title>
        <authorList>
            <person name="Alves-Ferreira E."/>
            <person name="Grigg M."/>
            <person name="Lorenzi H."/>
            <person name="Galac M."/>
        </authorList>
    </citation>
    <scope>NUCLEOTIDE SEQUENCE [LARGE SCALE GENOMIC DNA]</scope>
    <source>
        <strain evidence="2 3">EAF2021</strain>
    </source>
</reference>
<proteinExistence type="predicted"/>
<feature type="non-terminal residue" evidence="2">
    <location>
        <position position="432"/>
    </location>
</feature>
<sequence length="432" mass="49918">MNSNNSFETPISNFRRLIEQDFSDKFQIIFCSPSQDKSVLKISQNVARLISKKINDLYMIDPTIDKYELSIPFNEQKQEDNKDLLNLIVKSTKEQVKIPQDKQKNFALIRFLLGESSSDNIYDIQNIKEAISLLSTELDEIAVKYLNEHFLELIESGEMKNLSEEVLFSIIDRYSEKAIEKVDDIKKIYSILKSQEDEEIVVRFIMSVKLKNQTELLKEMIEYFCEHLNDRIVENELPRITSFIREIFEKLPLDKLPVITECKYSGNELSGIISHLKSKQGDKAVTLSAGGYATSPITNLIDCSKSTYYANTSSGTPMSEADSWIEFDFDKRKVNLTSYTIQTYGDSPNSRYKPKTWRIVGSNDHEAWTVLNQQVNCSDLNGSHKIHRFECNGNDDYYQYIRYIQEDSWNSSSCKYSYSLSCFELFGSIAES</sequence>
<evidence type="ECO:0000259" key="1">
    <source>
        <dbReference type="Pfam" id="PF00754"/>
    </source>
</evidence>
<protein>
    <recommendedName>
        <fullName evidence="1">F5/8 type C domain-containing protein</fullName>
    </recommendedName>
</protein>
<dbReference type="Gene3D" id="2.60.120.260">
    <property type="entry name" value="Galactose-binding domain-like"/>
    <property type="match status" value="1"/>
</dbReference>
<dbReference type="EMBL" id="JAPFFF010000047">
    <property type="protein sequence ID" value="KAK8840267.1"/>
    <property type="molecule type" value="Genomic_DNA"/>
</dbReference>